<dbReference type="Gramene" id="OE9A003452T1">
    <property type="protein sequence ID" value="OE9A003452C1"/>
    <property type="gene ID" value="OE9A003452"/>
</dbReference>
<reference evidence="1 2" key="1">
    <citation type="submission" date="2019-12" db="EMBL/GenBank/DDBJ databases">
        <authorList>
            <person name="Alioto T."/>
            <person name="Alioto T."/>
            <person name="Gomez Garrido J."/>
        </authorList>
    </citation>
    <scope>NUCLEOTIDE SEQUENCE [LARGE SCALE GENOMIC DNA]</scope>
</reference>
<dbReference type="AlphaFoldDB" id="A0A8S0TEA5"/>
<evidence type="ECO:0000313" key="1">
    <source>
        <dbReference type="EMBL" id="CAA3003450.1"/>
    </source>
</evidence>
<dbReference type="Gene3D" id="3.80.10.10">
    <property type="entry name" value="Ribonuclease Inhibitor"/>
    <property type="match status" value="1"/>
</dbReference>
<dbReference type="EMBL" id="CACTIH010005966">
    <property type="protein sequence ID" value="CAA3003450.1"/>
    <property type="molecule type" value="Genomic_DNA"/>
</dbReference>
<comment type="caution">
    <text evidence="1">The sequence shown here is derived from an EMBL/GenBank/DDBJ whole genome shotgun (WGS) entry which is preliminary data.</text>
</comment>
<dbReference type="InterPro" id="IPR032675">
    <property type="entry name" value="LRR_dom_sf"/>
</dbReference>
<dbReference type="SUPFAM" id="SSF52047">
    <property type="entry name" value="RNI-like"/>
    <property type="match status" value="1"/>
</dbReference>
<sequence length="151" mass="17655">MLSFQKLKLINFPTNIKKLTLFSFDIPCEMMSSIGKLPNLETLKLESLDFKGENWSTNEDEFLKLKFLELISLKFENWNTSKDHFPTLERLVLENCDYFKRIPSELGYIPTLQMIEVNSCGISIRESADEIRKEQEEEGNEELQVIINGRN</sequence>
<accession>A0A8S0TEA5</accession>
<evidence type="ECO:0000313" key="2">
    <source>
        <dbReference type="Proteomes" id="UP000594638"/>
    </source>
</evidence>
<keyword evidence="2" id="KW-1185">Reference proteome</keyword>
<dbReference type="Proteomes" id="UP000594638">
    <property type="component" value="Unassembled WGS sequence"/>
</dbReference>
<name>A0A8S0TEA5_OLEEU</name>
<organism evidence="1 2">
    <name type="scientific">Olea europaea subsp. europaea</name>
    <dbReference type="NCBI Taxonomy" id="158383"/>
    <lineage>
        <taxon>Eukaryota</taxon>
        <taxon>Viridiplantae</taxon>
        <taxon>Streptophyta</taxon>
        <taxon>Embryophyta</taxon>
        <taxon>Tracheophyta</taxon>
        <taxon>Spermatophyta</taxon>
        <taxon>Magnoliopsida</taxon>
        <taxon>eudicotyledons</taxon>
        <taxon>Gunneridae</taxon>
        <taxon>Pentapetalae</taxon>
        <taxon>asterids</taxon>
        <taxon>lamiids</taxon>
        <taxon>Lamiales</taxon>
        <taxon>Oleaceae</taxon>
        <taxon>Oleeae</taxon>
        <taxon>Olea</taxon>
    </lineage>
</organism>
<dbReference type="PANTHER" id="PTHR15140">
    <property type="entry name" value="TUBULIN-SPECIFIC CHAPERONE E"/>
    <property type="match status" value="1"/>
</dbReference>
<gene>
    <name evidence="1" type="ORF">OLEA9_A003452</name>
</gene>
<protein>
    <submittedName>
        <fullName evidence="1">Uncharacterized protein</fullName>
    </submittedName>
</protein>
<proteinExistence type="predicted"/>
<dbReference type="PANTHER" id="PTHR15140:SF33">
    <property type="entry name" value="LATE BLIGHT RESISTANCE PROTEIN HOMOLOG R1A-3 ISOFORM X1"/>
    <property type="match status" value="1"/>
</dbReference>
<dbReference type="OrthoDB" id="1478287at2759"/>